<sequence length="134" mass="15552">MNLKGTQTEKNLWNAFAGESQARNKYISFGKKAVEEGYPDIADIFLDTTQQEEDHALDLLNFLSGTHDTLTNLRHAAEGEHYETATLYKEYERVAREEGFEAIAEYLKNLRIIEAEHEKRYLGLMQQLKKQLKK</sequence>
<dbReference type="InterPro" id="IPR009078">
    <property type="entry name" value="Ferritin-like_SF"/>
</dbReference>
<dbReference type="Gene3D" id="1.20.1260.10">
    <property type="match status" value="1"/>
</dbReference>
<accession>A0ABS2NQE7</accession>
<dbReference type="Proteomes" id="UP001314796">
    <property type="component" value="Unassembled WGS sequence"/>
</dbReference>
<evidence type="ECO:0000313" key="3">
    <source>
        <dbReference type="EMBL" id="MBM7615160.1"/>
    </source>
</evidence>
<proteinExistence type="predicted"/>
<evidence type="ECO:0000259" key="2">
    <source>
        <dbReference type="PROSITE" id="PS50905"/>
    </source>
</evidence>
<name>A0ABS2NQE7_9FIRM</name>
<dbReference type="SUPFAM" id="SSF47240">
    <property type="entry name" value="Ferritin-like"/>
    <property type="match status" value="1"/>
</dbReference>
<dbReference type="Pfam" id="PF02915">
    <property type="entry name" value="Rubrerythrin"/>
    <property type="match status" value="1"/>
</dbReference>
<dbReference type="InterPro" id="IPR052364">
    <property type="entry name" value="Rubrerythrin"/>
</dbReference>
<dbReference type="PANTHER" id="PTHR43865">
    <property type="entry name" value="RUBRERYTHRIN-RELATED"/>
    <property type="match status" value="1"/>
</dbReference>
<keyword evidence="4" id="KW-1185">Reference proteome</keyword>
<reference evidence="3 4" key="1">
    <citation type="submission" date="2021-01" db="EMBL/GenBank/DDBJ databases">
        <title>Genomic Encyclopedia of Type Strains, Phase IV (KMG-IV): sequencing the most valuable type-strain genomes for metagenomic binning, comparative biology and taxonomic classification.</title>
        <authorList>
            <person name="Goeker M."/>
        </authorList>
    </citation>
    <scope>NUCLEOTIDE SEQUENCE [LARGE SCALE GENOMIC DNA]</scope>
    <source>
        <strain evidence="3 4">DSM 25890</strain>
    </source>
</reference>
<comment type="caution">
    <text evidence="3">The sequence shown here is derived from an EMBL/GenBank/DDBJ whole genome shotgun (WGS) entry which is preliminary data.</text>
</comment>
<dbReference type="RefSeq" id="WP_204402042.1">
    <property type="nucleotide sequence ID" value="NZ_JAFBEE010000010.1"/>
</dbReference>
<dbReference type="InterPro" id="IPR009040">
    <property type="entry name" value="Ferritin-like_diiron"/>
</dbReference>
<dbReference type="PANTHER" id="PTHR43865:SF1">
    <property type="entry name" value="RUBRERYTHRIN-RELATED"/>
    <property type="match status" value="1"/>
</dbReference>
<evidence type="ECO:0000313" key="4">
    <source>
        <dbReference type="Proteomes" id="UP001314796"/>
    </source>
</evidence>
<comment type="cofactor">
    <cofactor evidence="1">
        <name>Fe(3+)</name>
        <dbReference type="ChEBI" id="CHEBI:29034"/>
    </cofactor>
</comment>
<dbReference type="EMBL" id="JAFBEE010000010">
    <property type="protein sequence ID" value="MBM7615160.1"/>
    <property type="molecule type" value="Genomic_DNA"/>
</dbReference>
<dbReference type="PROSITE" id="PS50905">
    <property type="entry name" value="FERRITIN_LIKE"/>
    <property type="match status" value="1"/>
</dbReference>
<feature type="domain" description="Ferritin-like diiron" evidence="2">
    <location>
        <begin position="2"/>
        <end position="132"/>
    </location>
</feature>
<protein>
    <submittedName>
        <fullName evidence="3">Rubrerythrin</fullName>
    </submittedName>
</protein>
<evidence type="ECO:0000256" key="1">
    <source>
        <dbReference type="ARBA" id="ARBA00001965"/>
    </source>
</evidence>
<dbReference type="InterPro" id="IPR003251">
    <property type="entry name" value="Rr_diiron-bd_dom"/>
</dbReference>
<organism evidence="3 4">
    <name type="scientific">Alkaliphilus hydrothermalis</name>
    <dbReference type="NCBI Taxonomy" id="1482730"/>
    <lineage>
        <taxon>Bacteria</taxon>
        <taxon>Bacillati</taxon>
        <taxon>Bacillota</taxon>
        <taxon>Clostridia</taxon>
        <taxon>Peptostreptococcales</taxon>
        <taxon>Natronincolaceae</taxon>
        <taxon>Alkaliphilus</taxon>
    </lineage>
</organism>
<gene>
    <name evidence="3" type="ORF">JOC73_001722</name>
</gene>
<dbReference type="CDD" id="cd01041">
    <property type="entry name" value="Rubrerythrin"/>
    <property type="match status" value="1"/>
</dbReference>
<dbReference type="InterPro" id="IPR012347">
    <property type="entry name" value="Ferritin-like"/>
</dbReference>